<protein>
    <submittedName>
        <fullName evidence="6">Uncharacterized protein</fullName>
    </submittedName>
</protein>
<evidence type="ECO:0000256" key="3">
    <source>
        <dbReference type="ARBA" id="ARBA00022989"/>
    </source>
</evidence>
<feature type="transmembrane region" description="Helical" evidence="5">
    <location>
        <begin position="180"/>
        <end position="199"/>
    </location>
</feature>
<reference evidence="6" key="1">
    <citation type="submission" date="2021-01" db="EMBL/GenBank/DDBJ databases">
        <authorList>
            <person name="Corre E."/>
            <person name="Pelletier E."/>
            <person name="Niang G."/>
            <person name="Scheremetjew M."/>
            <person name="Finn R."/>
            <person name="Kale V."/>
            <person name="Holt S."/>
            <person name="Cochrane G."/>
            <person name="Meng A."/>
            <person name="Brown T."/>
            <person name="Cohen L."/>
        </authorList>
    </citation>
    <scope>NUCLEOTIDE SEQUENCE</scope>
    <source>
        <strain evidence="6">OF101</strain>
    </source>
</reference>
<proteinExistence type="predicted"/>
<dbReference type="AlphaFoldDB" id="A0A7S1L250"/>
<accession>A0A7S1L250</accession>
<sequence length="284" mass="31734">MPSLTHFFRRAWDEHDEEERAHHRYLACMDHGGLFVISALYCLTAWMVSPEGHVPEAPSTVFVAQVAFTALALHNLYLELFVIVKAVKAENTFHASKGPVGRWIWMTHQTIGVQAVHFAFSLVAPLISKRLALGTYRLSMLLGGIGVFVTIQFFILVYPTAAFDEECGVWGPRVPAYRLIQTYLHLPQLVLAVVDVCLLRQRSTLLSVSPSVSTILLMSFGYVAAYVLVTHVNHWVTGCWPYGVLTALGRNVWRWMQFAVVQGGVLAAFSLGLHALAHCSWAVW</sequence>
<comment type="subcellular location">
    <subcellularLocation>
        <location evidence="1">Endomembrane system</location>
        <topology evidence="1">Multi-pass membrane protein</topology>
    </subcellularLocation>
</comment>
<evidence type="ECO:0000256" key="5">
    <source>
        <dbReference type="SAM" id="Phobius"/>
    </source>
</evidence>
<organism evidence="6">
    <name type="scientific">Alexandrium catenella</name>
    <name type="common">Red tide dinoflagellate</name>
    <name type="synonym">Gonyaulax catenella</name>
    <dbReference type="NCBI Taxonomy" id="2925"/>
    <lineage>
        <taxon>Eukaryota</taxon>
        <taxon>Sar</taxon>
        <taxon>Alveolata</taxon>
        <taxon>Dinophyceae</taxon>
        <taxon>Gonyaulacales</taxon>
        <taxon>Pyrocystaceae</taxon>
        <taxon>Alexandrium</taxon>
    </lineage>
</organism>
<gene>
    <name evidence="6" type="ORF">ACAT0790_LOCUS3482</name>
</gene>
<feature type="transmembrane region" description="Helical" evidence="5">
    <location>
        <begin position="32"/>
        <end position="49"/>
    </location>
</feature>
<evidence type="ECO:0000256" key="2">
    <source>
        <dbReference type="ARBA" id="ARBA00022692"/>
    </source>
</evidence>
<feature type="transmembrane region" description="Helical" evidence="5">
    <location>
        <begin position="61"/>
        <end position="83"/>
    </location>
</feature>
<dbReference type="GO" id="GO:0016020">
    <property type="term" value="C:membrane"/>
    <property type="evidence" value="ECO:0007669"/>
    <property type="project" value="InterPro"/>
</dbReference>
<evidence type="ECO:0000256" key="1">
    <source>
        <dbReference type="ARBA" id="ARBA00004127"/>
    </source>
</evidence>
<feature type="transmembrane region" description="Helical" evidence="5">
    <location>
        <begin position="139"/>
        <end position="160"/>
    </location>
</feature>
<evidence type="ECO:0000256" key="4">
    <source>
        <dbReference type="ARBA" id="ARBA00023136"/>
    </source>
</evidence>
<name>A0A7S1L250_ALECA</name>
<dbReference type="EMBL" id="HBGE01005693">
    <property type="protein sequence ID" value="CAD9092505.1"/>
    <property type="molecule type" value="Transcribed_RNA"/>
</dbReference>
<keyword evidence="4 5" id="KW-0472">Membrane</keyword>
<keyword evidence="2 5" id="KW-0812">Transmembrane</keyword>
<feature type="transmembrane region" description="Helical" evidence="5">
    <location>
        <begin position="211"/>
        <end position="229"/>
    </location>
</feature>
<evidence type="ECO:0000313" key="6">
    <source>
        <dbReference type="EMBL" id="CAD9092505.1"/>
    </source>
</evidence>
<keyword evidence="3 5" id="KW-1133">Transmembrane helix</keyword>
<dbReference type="GO" id="GO:0012505">
    <property type="term" value="C:endomembrane system"/>
    <property type="evidence" value="ECO:0007669"/>
    <property type="project" value="UniProtKB-SubCell"/>
</dbReference>
<feature type="transmembrane region" description="Helical" evidence="5">
    <location>
        <begin position="265"/>
        <end position="283"/>
    </location>
</feature>
<dbReference type="Pfam" id="PF04750">
    <property type="entry name" value="Far-17a_AIG1"/>
    <property type="match status" value="1"/>
</dbReference>
<dbReference type="InterPro" id="IPR006838">
    <property type="entry name" value="ADTRP_AIG1"/>
</dbReference>